<feature type="region of interest" description="Disordered" evidence="7">
    <location>
        <begin position="399"/>
        <end position="425"/>
    </location>
</feature>
<dbReference type="PROSITE" id="PS50853">
    <property type="entry name" value="FN3"/>
    <property type="match status" value="1"/>
</dbReference>
<feature type="region of interest" description="Disordered" evidence="7">
    <location>
        <begin position="334"/>
        <end position="355"/>
    </location>
</feature>
<dbReference type="PANTHER" id="PTHR18952:SF84">
    <property type="entry name" value="CARBONIC ANHYDRASE 14"/>
    <property type="match status" value="1"/>
</dbReference>
<sequence length="689" mass="75545">FPQLSTFLFSISFLYLCSLNQQNWGKSYPSCNGARQSPVDIDEMFTQVRMQFQNLQLEGWHIPTSESTTIQNNGKTVVINLGGDFFVSGGGLSSRFRVSRLSFHWGRCNATSDGSEHSLNGMKYPLEVQIYCYNPNEFQSLDDAMENGGRVAALAVLFEVSLEDNGNFSPIVEAVSGVSRYGKSGSVDAITLSSLLPNVTDKYYIYNGSLTTPPCSESVEWIVFKHTTHISEPQLEVFCEVMTMEQAGFVMLTDYLQNNFREQQQQFMGQVFASYTGVEDVPTPTCSSEPQNVQADAQNDTTIVVTWERPRAVFDTTIDWYTITYQRLQGRDQNKQEYRTDGDQDVVGGKISQNNSLTGVRSQDIVELSELIHNNEEGSSADTNEDELYANLSMSLLDSGGLGSTEESGSGSGHDSNMLSGETDEVAEAQPKFSTFSSSPVSVNVNYTRENSLVPQSKIFAARVKSGVSRKLGSEKENEMSGEGIEEGNSGSVEGKENPEHRGRVCSGSGSGAEDGSGSGEQATASDHVKPKQDDGDQERFKAVRKNRFASRGNRTHIRNEILGSERAVSHQLTSREDASTPGQAWFVTNDQNLYVGNDKEDHNTTLESPGFGLRSSVDTTEGYTEKEELAEGAGHGSAAKDSLEHFSNVTGSFQTAGSSVLKDLFPLLRFTDTQEGKLEQKGGNRHNV</sequence>
<dbReference type="InterPro" id="IPR001148">
    <property type="entry name" value="CA_dom"/>
</dbReference>
<dbReference type="InterPro" id="IPR013783">
    <property type="entry name" value="Ig-like_fold"/>
</dbReference>
<dbReference type="Pfam" id="PF00194">
    <property type="entry name" value="Carb_anhydrase"/>
    <property type="match status" value="1"/>
</dbReference>
<organism evidence="11 12">
    <name type="scientific">Xiphophorus couchianus</name>
    <name type="common">Monterrey platyfish</name>
    <dbReference type="NCBI Taxonomy" id="32473"/>
    <lineage>
        <taxon>Eukaryota</taxon>
        <taxon>Metazoa</taxon>
        <taxon>Chordata</taxon>
        <taxon>Craniata</taxon>
        <taxon>Vertebrata</taxon>
        <taxon>Euteleostomi</taxon>
        <taxon>Actinopterygii</taxon>
        <taxon>Neopterygii</taxon>
        <taxon>Teleostei</taxon>
        <taxon>Neoteleostei</taxon>
        <taxon>Acanthomorphata</taxon>
        <taxon>Ovalentaria</taxon>
        <taxon>Atherinomorphae</taxon>
        <taxon>Cyprinodontiformes</taxon>
        <taxon>Poeciliidae</taxon>
        <taxon>Poeciliinae</taxon>
        <taxon>Xiphophorus</taxon>
    </lineage>
</organism>
<evidence type="ECO:0000256" key="7">
    <source>
        <dbReference type="SAM" id="MobiDB-lite"/>
    </source>
</evidence>
<feature type="signal peptide" evidence="8">
    <location>
        <begin position="1"/>
        <end position="25"/>
    </location>
</feature>
<reference evidence="11" key="2">
    <citation type="submission" date="2025-09" db="UniProtKB">
        <authorList>
            <consortium name="Ensembl"/>
        </authorList>
    </citation>
    <scope>IDENTIFICATION</scope>
</reference>
<evidence type="ECO:0000259" key="9">
    <source>
        <dbReference type="PROSITE" id="PS50853"/>
    </source>
</evidence>
<feature type="compositionally biased region" description="Low complexity" evidence="7">
    <location>
        <begin position="481"/>
        <end position="493"/>
    </location>
</feature>
<evidence type="ECO:0008006" key="13">
    <source>
        <dbReference type="Google" id="ProtNLM"/>
    </source>
</evidence>
<dbReference type="GO" id="GO:0005886">
    <property type="term" value="C:plasma membrane"/>
    <property type="evidence" value="ECO:0007669"/>
    <property type="project" value="TreeGrafter"/>
</dbReference>
<dbReference type="STRING" id="32473.ENSXCOP00000000298"/>
<dbReference type="PANTHER" id="PTHR18952">
    <property type="entry name" value="CARBONIC ANHYDRASE"/>
    <property type="match status" value="1"/>
</dbReference>
<evidence type="ECO:0000256" key="8">
    <source>
        <dbReference type="SAM" id="SignalP"/>
    </source>
</evidence>
<comment type="similarity">
    <text evidence="2">Belongs to the alpha-carbonic anhydrase family.</text>
</comment>
<evidence type="ECO:0000313" key="11">
    <source>
        <dbReference type="Ensembl" id="ENSXCOP00000000298.1"/>
    </source>
</evidence>
<keyword evidence="5" id="KW-1133">Transmembrane helix</keyword>
<evidence type="ECO:0000259" key="10">
    <source>
        <dbReference type="PROSITE" id="PS51144"/>
    </source>
</evidence>
<keyword evidence="6" id="KW-0325">Glycoprotein</keyword>
<dbReference type="CDD" id="cd03122">
    <property type="entry name" value="alpha_CARP_receptor_like"/>
    <property type="match status" value="1"/>
</dbReference>
<proteinExistence type="inferred from homology"/>
<feature type="region of interest" description="Disordered" evidence="7">
    <location>
        <begin position="467"/>
        <end position="551"/>
    </location>
</feature>
<keyword evidence="3" id="KW-0812">Transmembrane</keyword>
<dbReference type="PROSITE" id="PS51144">
    <property type="entry name" value="ALPHA_CA_2"/>
    <property type="match status" value="1"/>
</dbReference>
<dbReference type="SUPFAM" id="SSF51069">
    <property type="entry name" value="Carbonic anhydrase"/>
    <property type="match status" value="1"/>
</dbReference>
<evidence type="ECO:0000256" key="6">
    <source>
        <dbReference type="ARBA" id="ARBA00023180"/>
    </source>
</evidence>
<dbReference type="Pfam" id="PF00041">
    <property type="entry name" value="fn3"/>
    <property type="match status" value="1"/>
</dbReference>
<evidence type="ECO:0000256" key="5">
    <source>
        <dbReference type="ARBA" id="ARBA00022989"/>
    </source>
</evidence>
<reference evidence="11" key="1">
    <citation type="submission" date="2025-08" db="UniProtKB">
        <authorList>
            <consortium name="Ensembl"/>
        </authorList>
    </citation>
    <scope>IDENTIFICATION</scope>
</reference>
<feature type="region of interest" description="Disordered" evidence="7">
    <location>
        <begin position="597"/>
        <end position="640"/>
    </location>
</feature>
<evidence type="ECO:0000256" key="1">
    <source>
        <dbReference type="ARBA" id="ARBA00004479"/>
    </source>
</evidence>
<feature type="compositionally biased region" description="Low complexity" evidence="7">
    <location>
        <begin position="399"/>
        <end position="416"/>
    </location>
</feature>
<dbReference type="InterPro" id="IPR023561">
    <property type="entry name" value="Carbonic_anhydrase_a-class"/>
</dbReference>
<evidence type="ECO:0000313" key="12">
    <source>
        <dbReference type="Proteomes" id="UP000261380"/>
    </source>
</evidence>
<evidence type="ECO:0000256" key="4">
    <source>
        <dbReference type="ARBA" id="ARBA00022737"/>
    </source>
</evidence>
<keyword evidence="8" id="KW-0732">Signal</keyword>
<dbReference type="Ensembl" id="ENSXCOT00000000305.1">
    <property type="protein sequence ID" value="ENSXCOP00000000298.1"/>
    <property type="gene ID" value="ENSXCOG00000000272.1"/>
</dbReference>
<dbReference type="InterPro" id="IPR003961">
    <property type="entry name" value="FN3_dom"/>
</dbReference>
<comment type="subcellular location">
    <subcellularLocation>
        <location evidence="1">Membrane</location>
        <topology evidence="1">Single-pass type I membrane protein</topology>
    </subcellularLocation>
</comment>
<dbReference type="GO" id="GO:0004089">
    <property type="term" value="F:carbonate dehydratase activity"/>
    <property type="evidence" value="ECO:0007669"/>
    <property type="project" value="InterPro"/>
</dbReference>
<protein>
    <recommendedName>
        <fullName evidence="13">Protein tyrosine phosphatase receptor type Z1a</fullName>
    </recommendedName>
</protein>
<dbReference type="GeneTree" id="ENSGT00940000155529"/>
<accession>A0A3B5KJH0</accession>
<dbReference type="InterPro" id="IPR036116">
    <property type="entry name" value="FN3_sf"/>
</dbReference>
<keyword evidence="5" id="KW-0472">Membrane</keyword>
<feature type="domain" description="Alpha-carbonic anhydrase" evidence="10">
    <location>
        <begin position="11"/>
        <end position="275"/>
    </location>
</feature>
<feature type="chain" id="PRO_5017307136" description="Protein tyrosine phosphatase receptor type Z1a" evidence="8">
    <location>
        <begin position="26"/>
        <end position="689"/>
    </location>
</feature>
<feature type="compositionally biased region" description="Gly residues" evidence="7">
    <location>
        <begin position="509"/>
        <end position="519"/>
    </location>
</feature>
<dbReference type="Gene3D" id="3.10.200.10">
    <property type="entry name" value="Alpha carbonic anhydrase"/>
    <property type="match status" value="1"/>
</dbReference>
<dbReference type="InterPro" id="IPR036398">
    <property type="entry name" value="CA_dom_sf"/>
</dbReference>
<keyword evidence="4" id="KW-0677">Repeat</keyword>
<evidence type="ECO:0000256" key="2">
    <source>
        <dbReference type="ARBA" id="ARBA00010718"/>
    </source>
</evidence>
<dbReference type="SUPFAM" id="SSF49265">
    <property type="entry name" value="Fibronectin type III"/>
    <property type="match status" value="1"/>
</dbReference>
<dbReference type="Proteomes" id="UP000261380">
    <property type="component" value="Unplaced"/>
</dbReference>
<dbReference type="AlphaFoldDB" id="A0A3B5KJH0"/>
<dbReference type="InterPro" id="IPR041887">
    <property type="entry name" value="Alpha_CARP_receptor-type"/>
</dbReference>
<dbReference type="Gene3D" id="2.60.40.10">
    <property type="entry name" value="Immunoglobulins"/>
    <property type="match status" value="1"/>
</dbReference>
<feature type="domain" description="Fibronectin type-III" evidence="9">
    <location>
        <begin position="289"/>
        <end position="386"/>
    </location>
</feature>
<dbReference type="SMART" id="SM01057">
    <property type="entry name" value="Carb_anhydrase"/>
    <property type="match status" value="1"/>
</dbReference>
<dbReference type="GO" id="GO:0008270">
    <property type="term" value="F:zinc ion binding"/>
    <property type="evidence" value="ECO:0007669"/>
    <property type="project" value="InterPro"/>
</dbReference>
<feature type="compositionally biased region" description="Basic and acidic residues" evidence="7">
    <location>
        <begin position="494"/>
        <end position="503"/>
    </location>
</feature>
<feature type="compositionally biased region" description="Basic and acidic residues" evidence="7">
    <location>
        <begin position="527"/>
        <end position="542"/>
    </location>
</feature>
<name>A0A3B5KJH0_9TELE</name>
<dbReference type="CDD" id="cd00063">
    <property type="entry name" value="FN3"/>
    <property type="match status" value="1"/>
</dbReference>
<keyword evidence="12" id="KW-1185">Reference proteome</keyword>
<evidence type="ECO:0000256" key="3">
    <source>
        <dbReference type="ARBA" id="ARBA00022692"/>
    </source>
</evidence>